<evidence type="ECO:0000256" key="4">
    <source>
        <dbReference type="ARBA" id="ARBA00022989"/>
    </source>
</evidence>
<dbReference type="PANTHER" id="PTHR12745">
    <property type="entry name" value="SUPPRESSION OF TUMORIGENICITY 7"/>
    <property type="match status" value="1"/>
</dbReference>
<keyword evidence="9" id="KW-1185">Reference proteome</keyword>
<reference evidence="8" key="2">
    <citation type="submission" date="2025-09" db="UniProtKB">
        <authorList>
            <consortium name="Ensembl"/>
        </authorList>
    </citation>
    <scope>IDENTIFICATION</scope>
</reference>
<name>A0A2K6EMH2_PROCO</name>
<accession>A0A2K6EMH2</accession>
<keyword evidence="4 7" id="KW-1133">Transmembrane helix</keyword>
<dbReference type="CDD" id="cd11557">
    <property type="entry name" value="ST7"/>
    <property type="match status" value="1"/>
</dbReference>
<feature type="transmembrane region" description="Helical" evidence="7">
    <location>
        <begin position="14"/>
        <end position="37"/>
    </location>
</feature>
<dbReference type="Pfam" id="PF04184">
    <property type="entry name" value="ST7"/>
    <property type="match status" value="2"/>
</dbReference>
<proteinExistence type="inferred from homology"/>
<evidence type="ECO:0000256" key="1">
    <source>
        <dbReference type="ARBA" id="ARBA00004141"/>
    </source>
</evidence>
<sequence length="511" mass="58283">FFVSMFLNTLTPKFYVALTGTSSLISGLILIFEWWYFRKYGTSFIEQVSVSHLRPLLGGVDNNSSNNSNSSNGDSDSNRQSVSECKVWRNPLNLFRGAEYNRYTWVTGREPLTYYDMNLSAQDHQTFFTCDSDHLRPADAIMQKAWRERNPQARISAAHEALEINEIRSRVEVPLIASSTIWEIKLLPKCATAYILLAEEEATTIAEAEKLFKQALKAGDGCYRRSQQLQHHGSQYEAQHRRDTNVLVYIKRRLAMCARRLGRTREAVKMMRDVSLNLYLESVAIVPPFFSLTDISLPKSATICYTAALLKARAVSDKFSPEAASRRGLSTAEMNAVEAIHRAVEFNPHVPKYLLEMKSLILPPEHILKRGDSEAIAYAFFHLAHWKRVEGALNLLHCTWEGTFRMIPYPLEKGHLFYPYPICTETADRELLPSFHEVSVYPKKELPFFILFTAGLCSFTAMLALLTHQFPELMGVFAKAFLSTLFAPLNFVMEKVESVLPSSLWHQLTRI</sequence>
<evidence type="ECO:0000313" key="9">
    <source>
        <dbReference type="Proteomes" id="UP000233160"/>
    </source>
</evidence>
<reference evidence="8" key="1">
    <citation type="submission" date="2025-08" db="UniProtKB">
        <authorList>
            <consortium name="Ensembl"/>
        </authorList>
    </citation>
    <scope>IDENTIFICATION</scope>
</reference>
<dbReference type="Proteomes" id="UP000233160">
    <property type="component" value="Unassembled WGS sequence"/>
</dbReference>
<evidence type="ECO:0000313" key="8">
    <source>
        <dbReference type="Ensembl" id="ENSPCOP00000002931.1"/>
    </source>
</evidence>
<evidence type="ECO:0000256" key="6">
    <source>
        <dbReference type="SAM" id="MobiDB-lite"/>
    </source>
</evidence>
<evidence type="ECO:0000256" key="3">
    <source>
        <dbReference type="ARBA" id="ARBA00022692"/>
    </source>
</evidence>
<feature type="compositionally biased region" description="Low complexity" evidence="6">
    <location>
        <begin position="61"/>
        <end position="75"/>
    </location>
</feature>
<gene>
    <name evidence="8" type="primary">ST7</name>
</gene>
<protein>
    <submittedName>
        <fullName evidence="8">Suppression of tumorigenicity 7</fullName>
    </submittedName>
</protein>
<evidence type="ECO:0000256" key="2">
    <source>
        <dbReference type="ARBA" id="ARBA00009751"/>
    </source>
</evidence>
<dbReference type="PANTHER" id="PTHR12745:SF8">
    <property type="entry name" value="SUPPRESSOR OF TUMORIGENICITY 7 PROTEIN"/>
    <property type="match status" value="1"/>
</dbReference>
<comment type="subcellular location">
    <subcellularLocation>
        <location evidence="1">Membrane</location>
        <topology evidence="1">Multi-pass membrane protein</topology>
    </subcellularLocation>
</comment>
<organism evidence="8 9">
    <name type="scientific">Propithecus coquereli</name>
    <name type="common">Coquerel's sifaka</name>
    <name type="synonym">Propithecus verreauxi coquereli</name>
    <dbReference type="NCBI Taxonomy" id="379532"/>
    <lineage>
        <taxon>Eukaryota</taxon>
        <taxon>Metazoa</taxon>
        <taxon>Chordata</taxon>
        <taxon>Craniata</taxon>
        <taxon>Vertebrata</taxon>
        <taxon>Euteleostomi</taxon>
        <taxon>Mammalia</taxon>
        <taxon>Eutheria</taxon>
        <taxon>Euarchontoglires</taxon>
        <taxon>Primates</taxon>
        <taxon>Strepsirrhini</taxon>
        <taxon>Lemuriformes</taxon>
        <taxon>Indriidae</taxon>
        <taxon>Propithecus</taxon>
    </lineage>
</organism>
<keyword evidence="5 7" id="KW-0472">Membrane</keyword>
<feature type="transmembrane region" description="Helical" evidence="7">
    <location>
        <begin position="446"/>
        <end position="467"/>
    </location>
</feature>
<comment type="similarity">
    <text evidence="2">Belongs to the ST7 family.</text>
</comment>
<dbReference type="GO" id="GO:0016020">
    <property type="term" value="C:membrane"/>
    <property type="evidence" value="ECO:0007669"/>
    <property type="project" value="UniProtKB-SubCell"/>
</dbReference>
<dbReference type="GeneTree" id="ENSGT00390000000873"/>
<keyword evidence="3 7" id="KW-0812">Transmembrane</keyword>
<dbReference type="AlphaFoldDB" id="A0A2K6EMH2"/>
<dbReference type="Ensembl" id="ENSPCOT00000010167.1">
    <property type="protein sequence ID" value="ENSPCOP00000002931.1"/>
    <property type="gene ID" value="ENSPCOG00000008893.1"/>
</dbReference>
<dbReference type="OMA" id="DRCATAY"/>
<evidence type="ECO:0000256" key="7">
    <source>
        <dbReference type="SAM" id="Phobius"/>
    </source>
</evidence>
<dbReference type="InterPro" id="IPR007311">
    <property type="entry name" value="ST7"/>
</dbReference>
<evidence type="ECO:0000256" key="5">
    <source>
        <dbReference type="ARBA" id="ARBA00023136"/>
    </source>
</evidence>
<feature type="region of interest" description="Disordered" evidence="6">
    <location>
        <begin position="61"/>
        <end position="80"/>
    </location>
</feature>